<name>A0A0F5JCG2_9BACT</name>
<organism evidence="3 4">
    <name type="scientific">Parabacteroides gordonii MS-1 = DSM 23371</name>
    <dbReference type="NCBI Taxonomy" id="1203610"/>
    <lineage>
        <taxon>Bacteria</taxon>
        <taxon>Pseudomonadati</taxon>
        <taxon>Bacteroidota</taxon>
        <taxon>Bacteroidia</taxon>
        <taxon>Bacteroidales</taxon>
        <taxon>Tannerellaceae</taxon>
        <taxon>Parabacteroides</taxon>
    </lineage>
</organism>
<dbReference type="AlphaFoldDB" id="A0A0F5JCG2"/>
<gene>
    <name evidence="3" type="ORF">HMPREF1536_02581</name>
</gene>
<sequence length="1228" mass="131752">MNKKFSTLMAVFLAAGATFTAEAGVVKVTKPVVGKQYVIADGGWAVGTQKAVLTSNDGATGVIGIVGDATKFSTLPMWTVDKTNSEIVIKIADGKYLNSESGTITLTAKTASEDNQKITYAEGAPSITIGAESNPIKFGDFAPAATTTTVSNVSGGEAAFYAETYDQSGDLLIEAPVATQPLFIKIGDKYLAPTSAADVTKTLELVSIDFDKPDYNLIQRASWTVSNGVFTSVLRSSGTYKYLNVASGDGALEMGSTSTKVLAFDGADYAAIKGAALTKADGTKALTAGLELTDYDGARSYPEALLYKAPTVITATHTGAIDARQFVNGGWYYVSTSATECLSDNGTAGSPTFAAGNVDPTTVLANSYLWKVEVKNIAGSDIVTLLNKSTGNYYTVSGVSSFIAETVPAYTAGMVLKTKAGGYINGVGTSAGADVDAALKFGLHLPGNVNYTAAELNAMMSNGFSMAVSTAKENGSTSIEGANTFAGILKAVNANVNRFQLTDADGKYIVLSKTEAWGTNTDMNGNNLNNRGLKFAKVETVDATKQYSYFEIKYPQVNDKASNEELVIEVYDAATAGDLIGRMYVGSIAGKNYLTVSKDIDATKEIWPYVSLGGSDLVNLKTFLLKGKFYTVARVDAEYQIEKVLGTASNGAAALLDKGAVQMDQPEGQWAASVDANGKLVLTNRESLAKYTDLSVLYGTDKDNVYKNGDKLYQIKVVEKHATTDGYEAWTNNQLRDEQYTLGFYSNVLGAAAYMSENHENKHLIGLEKDIKNATAWDVKAFDAKRTDAAQTDSVYVISNLYFWNKDKKGGADWDIVSDTLKTVSYTFTNASNSEPVKYNATEDAYICDPTADVKGDRFAIKKMADGKYNLVAVATNDAEKDADKYYTLASNKLYGGFSVAQGNVNATGMYDKSENDLAVIEKTAAPEYVKRNMSDTIRIFREGADASILFEKGEFLGLENIHEFTKMAPAMYVDTAYYNRGTNNRWQYLLGVEIDRKVVNDDCGVPSHAKFHVDTTYGRFLVNLVDSAELYKKTHLHDNKYVNTEGFAKLGFVKGFHTNDTLVIQREGVLVPAKADSIYMGSKDFNVAKFAFRIVDHETNAFKIETLYKKFSDGPAAKADKLGYLKWMNGFVVVVNAIENGDTFNLEADHSAPTANEGVSTSEVSVITKEGAVVINGAQGKKVVLTNVLGQTIASTILSSDTATISAPAGIVVVAVEGEAAVKAIVK</sequence>
<feature type="chain" id="PRO_5002489065" description="DUF6383 domain-containing protein" evidence="1">
    <location>
        <begin position="24"/>
        <end position="1228"/>
    </location>
</feature>
<evidence type="ECO:0000313" key="3">
    <source>
        <dbReference type="EMBL" id="KKB55127.1"/>
    </source>
</evidence>
<comment type="caution">
    <text evidence="3">The sequence shown here is derived from an EMBL/GenBank/DDBJ whole genome shotgun (WGS) entry which is preliminary data.</text>
</comment>
<evidence type="ECO:0000313" key="4">
    <source>
        <dbReference type="Proteomes" id="UP000033035"/>
    </source>
</evidence>
<dbReference type="Proteomes" id="UP000033035">
    <property type="component" value="Unassembled WGS sequence"/>
</dbReference>
<feature type="domain" description="DUF6383" evidence="2">
    <location>
        <begin position="1154"/>
        <end position="1227"/>
    </location>
</feature>
<proteinExistence type="predicted"/>
<keyword evidence="1" id="KW-0732">Signal</keyword>
<accession>A0A0F5JCG2</accession>
<reference evidence="3 4" key="1">
    <citation type="submission" date="2013-04" db="EMBL/GenBank/DDBJ databases">
        <title>The Genome Sequence of Parabacteroides gordonii DSM 23371.</title>
        <authorList>
            <consortium name="The Broad Institute Genomics Platform"/>
            <person name="Earl A."/>
            <person name="Ward D."/>
            <person name="Feldgarden M."/>
            <person name="Gevers D."/>
            <person name="Martens E."/>
            <person name="Sakamoto M."/>
            <person name="Benno Y."/>
            <person name="Suzuki N."/>
            <person name="Matsunaga N."/>
            <person name="Koshihara K."/>
            <person name="Seki M."/>
            <person name="Komiya H."/>
            <person name="Walker B."/>
            <person name="Young S."/>
            <person name="Zeng Q."/>
            <person name="Gargeya S."/>
            <person name="Fitzgerald M."/>
            <person name="Haas B."/>
            <person name="Abouelleil A."/>
            <person name="Allen A.W."/>
            <person name="Alvarado L."/>
            <person name="Arachchi H.M."/>
            <person name="Berlin A.M."/>
            <person name="Chapman S.B."/>
            <person name="Gainer-Dewar J."/>
            <person name="Goldberg J."/>
            <person name="Griggs A."/>
            <person name="Gujja S."/>
            <person name="Hansen M."/>
            <person name="Howarth C."/>
            <person name="Imamovic A."/>
            <person name="Ireland A."/>
            <person name="Larimer J."/>
            <person name="McCowan C."/>
            <person name="Murphy C."/>
            <person name="Pearson M."/>
            <person name="Poon T.W."/>
            <person name="Priest M."/>
            <person name="Roberts A."/>
            <person name="Saif S."/>
            <person name="Shea T."/>
            <person name="Sisk P."/>
            <person name="Sykes S."/>
            <person name="Wortman J."/>
            <person name="Nusbaum C."/>
            <person name="Birren B."/>
        </authorList>
    </citation>
    <scope>NUCLEOTIDE SEQUENCE [LARGE SCALE GENOMIC DNA]</scope>
    <source>
        <strain evidence="3 4">MS-1</strain>
    </source>
</reference>
<dbReference type="EMBL" id="AQHW01000015">
    <property type="protein sequence ID" value="KKB55127.1"/>
    <property type="molecule type" value="Genomic_DNA"/>
</dbReference>
<dbReference type="RefSeq" id="WP_150115622.1">
    <property type="nucleotide sequence ID" value="NZ_KE386764.1"/>
</dbReference>
<dbReference type="HOGENOM" id="CLU_003316_0_0_10"/>
<feature type="signal peptide" evidence="1">
    <location>
        <begin position="1"/>
        <end position="23"/>
    </location>
</feature>
<dbReference type="PATRIC" id="fig|1203610.3.peg.2651"/>
<evidence type="ECO:0000259" key="2">
    <source>
        <dbReference type="Pfam" id="PF19910"/>
    </source>
</evidence>
<protein>
    <recommendedName>
        <fullName evidence="2">DUF6383 domain-containing protein</fullName>
    </recommendedName>
</protein>
<evidence type="ECO:0000256" key="1">
    <source>
        <dbReference type="SAM" id="SignalP"/>
    </source>
</evidence>
<dbReference type="InterPro" id="IPR045963">
    <property type="entry name" value="DUF6383"/>
</dbReference>
<dbReference type="Pfam" id="PF19910">
    <property type="entry name" value="DUF6383"/>
    <property type="match status" value="1"/>
</dbReference>
<keyword evidence="4" id="KW-1185">Reference proteome</keyword>